<sequence>ENSSCWVRVSHPWAGLNYGSIHIPRIGQEVIVDFLNGDPDYPIITGRVYNGIQMPPWKLPDNKTQSGTLTNWSKGGGGASMLRFEDKKGIEHLELSNTYGNTYLNMGYLMHQGSGSQRGYGFELRTDLWGSIRADKGLLITTYPQDFTSKVASNNPDGFDQLGDGLAGTAALMKDAGSAVKAMDSAIGAINGLKTSHMMALGAGVASMVGGQAGASSLAKAAAAVAAFADAGGDGGGGPEVSMPTNTDPAMPQAQALRELSKDITKPIVSIVSPEGHSMISPKPIVISSGQSASMHATQHITVSSGAQLTQLAKGGMLTHVSQGGQRNTVTQGDVASEAQAGHMNLTANQNITMASKTLDASVLGHENVNIKATEDSVLVDAGQHIRLEAADSITLVCGKGKAYIKLTKDGDIEIVGVRKGLLRFTDSLDEFGKPINMNC</sequence>
<name>A0A1G7D1Q8_9BURK</name>
<dbReference type="SUPFAM" id="SSF69349">
    <property type="entry name" value="Phage fibre proteins"/>
    <property type="match status" value="1"/>
</dbReference>
<evidence type="ECO:0000259" key="2">
    <source>
        <dbReference type="Pfam" id="PF10106"/>
    </source>
</evidence>
<dbReference type="OrthoDB" id="1907165at2"/>
<dbReference type="InterPro" id="IPR037026">
    <property type="entry name" value="Vgr_OB-fold_dom_sf"/>
</dbReference>
<dbReference type="InterPro" id="IPR018769">
    <property type="entry name" value="VgrG2_DUF2345"/>
</dbReference>
<dbReference type="NCBIfam" id="TIGR01646">
    <property type="entry name" value="vgr_GE"/>
    <property type="match status" value="1"/>
</dbReference>
<protein>
    <submittedName>
        <fullName evidence="4">Rhs element Vgr protein</fullName>
    </submittedName>
</protein>
<gene>
    <name evidence="4" type="ORF">SAMN05192589_1181</name>
</gene>
<evidence type="ECO:0000259" key="3">
    <source>
        <dbReference type="Pfam" id="PF13296"/>
    </source>
</evidence>
<dbReference type="Proteomes" id="UP000198781">
    <property type="component" value="Unassembled WGS sequence"/>
</dbReference>
<dbReference type="SUPFAM" id="SSF69255">
    <property type="entry name" value="gp5 N-terminal domain-like"/>
    <property type="match status" value="1"/>
</dbReference>
<feature type="domain" description="Putative type VI secretion system Rhs element associated Vgr" evidence="3">
    <location>
        <begin position="76"/>
        <end position="162"/>
    </location>
</feature>
<dbReference type="Pfam" id="PF04717">
    <property type="entry name" value="Phage_base_V"/>
    <property type="match status" value="1"/>
</dbReference>
<dbReference type="Pfam" id="PF10106">
    <property type="entry name" value="DUF2345"/>
    <property type="match status" value="1"/>
</dbReference>
<dbReference type="RefSeq" id="WP_139160463.1">
    <property type="nucleotide sequence ID" value="NZ_FMZC01000018.1"/>
</dbReference>
<organism evidence="4 5">
    <name type="scientific">Paracidovorax valerianellae</name>
    <dbReference type="NCBI Taxonomy" id="187868"/>
    <lineage>
        <taxon>Bacteria</taxon>
        <taxon>Pseudomonadati</taxon>
        <taxon>Pseudomonadota</taxon>
        <taxon>Betaproteobacteria</taxon>
        <taxon>Burkholderiales</taxon>
        <taxon>Comamonadaceae</taxon>
        <taxon>Paracidovorax</taxon>
    </lineage>
</organism>
<proteinExistence type="predicted"/>
<evidence type="ECO:0000313" key="5">
    <source>
        <dbReference type="Proteomes" id="UP000198781"/>
    </source>
</evidence>
<dbReference type="InterPro" id="IPR006531">
    <property type="entry name" value="Gp5/Vgr_OB"/>
</dbReference>
<dbReference type="Gene3D" id="2.40.50.230">
    <property type="entry name" value="Gp5 N-terminal domain"/>
    <property type="match status" value="1"/>
</dbReference>
<dbReference type="STRING" id="187868.SAMN05192589_1181"/>
<reference evidence="4 5" key="1">
    <citation type="submission" date="2016-10" db="EMBL/GenBank/DDBJ databases">
        <authorList>
            <person name="de Groot N.N."/>
        </authorList>
    </citation>
    <scope>NUCLEOTIDE SEQUENCE [LARGE SCALE GENOMIC DNA]</scope>
    <source>
        <strain evidence="4 5">DSM 16619</strain>
    </source>
</reference>
<dbReference type="EMBL" id="FMZC01000018">
    <property type="protein sequence ID" value="SDE45624.1"/>
    <property type="molecule type" value="Genomic_DNA"/>
</dbReference>
<dbReference type="AlphaFoldDB" id="A0A1G7D1Q8"/>
<keyword evidence="5" id="KW-1185">Reference proteome</keyword>
<feature type="domain" description="Gp5/Type VI secretion system Vgr protein OB-fold" evidence="1">
    <location>
        <begin position="2"/>
        <end position="49"/>
    </location>
</feature>
<feature type="non-terminal residue" evidence="4">
    <location>
        <position position="1"/>
    </location>
</feature>
<evidence type="ECO:0000313" key="4">
    <source>
        <dbReference type="EMBL" id="SDE45624.1"/>
    </source>
</evidence>
<dbReference type="InterPro" id="IPR006533">
    <property type="entry name" value="T6SS_Vgr_RhsGE"/>
</dbReference>
<evidence type="ECO:0000259" key="1">
    <source>
        <dbReference type="Pfam" id="PF04717"/>
    </source>
</evidence>
<feature type="domain" description="DUF2345" evidence="2">
    <location>
        <begin position="262"/>
        <end position="397"/>
    </location>
</feature>
<dbReference type="InterPro" id="IPR028244">
    <property type="entry name" value="T6SS_Rhs_Vgr_dom"/>
</dbReference>
<accession>A0A1G7D1Q8</accession>
<dbReference type="Pfam" id="PF13296">
    <property type="entry name" value="T6SS_Vgr"/>
    <property type="match status" value="1"/>
</dbReference>